<name>A0A0N5BJH9_STREA</name>
<organism evidence="1 2">
    <name type="scientific">Strongyloides papillosus</name>
    <name type="common">Intestinal threadworm</name>
    <dbReference type="NCBI Taxonomy" id="174720"/>
    <lineage>
        <taxon>Eukaryota</taxon>
        <taxon>Metazoa</taxon>
        <taxon>Ecdysozoa</taxon>
        <taxon>Nematoda</taxon>
        <taxon>Chromadorea</taxon>
        <taxon>Rhabditida</taxon>
        <taxon>Tylenchina</taxon>
        <taxon>Panagrolaimomorpha</taxon>
        <taxon>Strongyloidoidea</taxon>
        <taxon>Strongyloididae</taxon>
        <taxon>Strongyloides</taxon>
    </lineage>
</organism>
<proteinExistence type="predicted"/>
<dbReference type="WBParaSite" id="SPAL_0000610500.1">
    <property type="protein sequence ID" value="SPAL_0000610500.1"/>
    <property type="gene ID" value="SPAL_0000610500"/>
</dbReference>
<keyword evidence="1" id="KW-1185">Reference proteome</keyword>
<dbReference type="Proteomes" id="UP000046392">
    <property type="component" value="Unplaced"/>
</dbReference>
<reference evidence="2" key="1">
    <citation type="submission" date="2017-02" db="UniProtKB">
        <authorList>
            <consortium name="WormBaseParasite"/>
        </authorList>
    </citation>
    <scope>IDENTIFICATION</scope>
</reference>
<protein>
    <submittedName>
        <fullName evidence="2">Uncharacterized protein</fullName>
    </submittedName>
</protein>
<sequence>MADMIFRHDNHFQLEIILLQKVTKTILTNSKSLNQNIFLKVRIETVVLKSLHFKGRSDINIPSYHKRVFSLYIKIISLDSDDYLQCFDVQESRELEQFH</sequence>
<evidence type="ECO:0000313" key="2">
    <source>
        <dbReference type="WBParaSite" id="SPAL_0000610500.1"/>
    </source>
</evidence>
<dbReference type="AlphaFoldDB" id="A0A0N5BJH9"/>
<evidence type="ECO:0000313" key="1">
    <source>
        <dbReference type="Proteomes" id="UP000046392"/>
    </source>
</evidence>
<accession>A0A0N5BJH9</accession>